<keyword evidence="4" id="KW-1185">Reference proteome</keyword>
<proteinExistence type="predicted"/>
<dbReference type="PANTHER" id="PTHR43249">
    <property type="entry name" value="UDP-N-ACETYL-2-AMINO-2-DEOXY-D-GLUCURONATE OXIDASE"/>
    <property type="match status" value="1"/>
</dbReference>
<dbReference type="Gene3D" id="3.40.50.720">
    <property type="entry name" value="NAD(P)-binding Rossmann-like Domain"/>
    <property type="match status" value="1"/>
</dbReference>
<organism evidence="3 4">
    <name type="scientific">Nannocystis pusilla</name>
    <dbReference type="NCBI Taxonomy" id="889268"/>
    <lineage>
        <taxon>Bacteria</taxon>
        <taxon>Pseudomonadati</taxon>
        <taxon>Myxococcota</taxon>
        <taxon>Polyangia</taxon>
        <taxon>Nannocystales</taxon>
        <taxon>Nannocystaceae</taxon>
        <taxon>Nannocystis</taxon>
    </lineage>
</organism>
<evidence type="ECO:0000313" key="3">
    <source>
        <dbReference type="EMBL" id="MCY1006751.1"/>
    </source>
</evidence>
<dbReference type="Gene3D" id="3.30.360.10">
    <property type="entry name" value="Dihydrodipicolinate Reductase, domain 2"/>
    <property type="match status" value="1"/>
</dbReference>
<dbReference type="SUPFAM" id="SSF51735">
    <property type="entry name" value="NAD(P)-binding Rossmann-fold domains"/>
    <property type="match status" value="1"/>
</dbReference>
<evidence type="ECO:0000259" key="1">
    <source>
        <dbReference type="Pfam" id="PF01408"/>
    </source>
</evidence>
<dbReference type="Pfam" id="PF01408">
    <property type="entry name" value="GFO_IDH_MocA"/>
    <property type="match status" value="1"/>
</dbReference>
<accession>A0A9X3EN54</accession>
<dbReference type="GO" id="GO:0000166">
    <property type="term" value="F:nucleotide binding"/>
    <property type="evidence" value="ECO:0007669"/>
    <property type="project" value="InterPro"/>
</dbReference>
<dbReference type="InterPro" id="IPR052515">
    <property type="entry name" value="Gfo/Idh/MocA_Oxidoreductase"/>
</dbReference>
<dbReference type="Proteomes" id="UP001150924">
    <property type="component" value="Unassembled WGS sequence"/>
</dbReference>
<evidence type="ECO:0000313" key="4">
    <source>
        <dbReference type="Proteomes" id="UP001150924"/>
    </source>
</evidence>
<dbReference type="InterPro" id="IPR000683">
    <property type="entry name" value="Gfo/Idh/MocA-like_OxRdtase_N"/>
</dbReference>
<dbReference type="EMBL" id="JAPNKE010000002">
    <property type="protein sequence ID" value="MCY1006751.1"/>
    <property type="molecule type" value="Genomic_DNA"/>
</dbReference>
<comment type="caution">
    <text evidence="3">The sequence shown here is derived from an EMBL/GenBank/DDBJ whole genome shotgun (WGS) entry which is preliminary data.</text>
</comment>
<sequence>MLHVGLVGPGSIADRRLAPALAQVRGAVLWSVCSRDRERAQAFAGRHGARGPIFTDLADMLADPRLDAVVLATPDRLHAAQAIAAAAAGKHVFVEKPMATDVADAEAVVRACAAAGVRLAVGYHLRFHPGLRALRERIVAGELGRVLHMRATWTFIERDANNWRASPEVGRWWSLAAVGTHCLDLVRWYLRPGHGEIERAHALTASPVHHGPHDETAAVALRFAGGATADILTSVIFRAPRSIEVFGDAGSARGEEVLGPHGGGRIVVGDRELSYEPADPYLGELQDFVDAVAHGRAPEVDAVEGLANVRGLCEMTSA</sequence>
<dbReference type="RefSeq" id="WP_267769107.1">
    <property type="nucleotide sequence ID" value="NZ_JAPNKE010000002.1"/>
</dbReference>
<dbReference type="SUPFAM" id="SSF55347">
    <property type="entry name" value="Glyceraldehyde-3-phosphate dehydrogenase-like, C-terminal domain"/>
    <property type="match status" value="1"/>
</dbReference>
<name>A0A9X3EN54_9BACT</name>
<reference evidence="3" key="1">
    <citation type="submission" date="2022-11" db="EMBL/GenBank/DDBJ databases">
        <title>Minimal conservation of predation-associated metabolite biosynthetic gene clusters underscores biosynthetic potential of Myxococcota including descriptions for ten novel species: Archangium lansinium sp. nov., Myxococcus landrumus sp. nov., Nannocystis bai.</title>
        <authorList>
            <person name="Ahearne A."/>
            <person name="Stevens C."/>
            <person name="Phillips K."/>
        </authorList>
    </citation>
    <scope>NUCLEOTIDE SEQUENCE</scope>
    <source>
        <strain evidence="3">Na p29</strain>
    </source>
</reference>
<feature type="domain" description="Gfo/Idh/MocA-like oxidoreductase N-terminal" evidence="1">
    <location>
        <begin position="3"/>
        <end position="123"/>
    </location>
</feature>
<dbReference type="InterPro" id="IPR036291">
    <property type="entry name" value="NAD(P)-bd_dom_sf"/>
</dbReference>
<dbReference type="InterPro" id="IPR055170">
    <property type="entry name" value="GFO_IDH_MocA-like_dom"/>
</dbReference>
<protein>
    <submittedName>
        <fullName evidence="3">Gfo/Idh/MocA family oxidoreductase</fullName>
    </submittedName>
</protein>
<feature type="domain" description="GFO/IDH/MocA-like oxidoreductase" evidence="2">
    <location>
        <begin position="132"/>
        <end position="252"/>
    </location>
</feature>
<dbReference type="AlphaFoldDB" id="A0A9X3EN54"/>
<gene>
    <name evidence="3" type="ORF">OV079_14555</name>
</gene>
<dbReference type="PANTHER" id="PTHR43249:SF1">
    <property type="entry name" value="D-GLUCOSIDE 3-DEHYDROGENASE"/>
    <property type="match status" value="1"/>
</dbReference>
<evidence type="ECO:0000259" key="2">
    <source>
        <dbReference type="Pfam" id="PF22725"/>
    </source>
</evidence>
<dbReference type="Pfam" id="PF22725">
    <property type="entry name" value="GFO_IDH_MocA_C3"/>
    <property type="match status" value="1"/>
</dbReference>